<accession>A0A9D1Z0T7</accession>
<dbReference type="AlphaFoldDB" id="A0A9D1Z0T7"/>
<dbReference type="SUPFAM" id="SSF52096">
    <property type="entry name" value="ClpP/crotonase"/>
    <property type="match status" value="1"/>
</dbReference>
<dbReference type="Proteomes" id="UP000886844">
    <property type="component" value="Unassembled WGS sequence"/>
</dbReference>
<feature type="chain" id="PRO_5039391059" description="Tail specific protease domain-containing protein" evidence="1">
    <location>
        <begin position="23"/>
        <end position="501"/>
    </location>
</feature>
<dbReference type="Gene3D" id="3.90.226.10">
    <property type="entry name" value="2-enoyl-CoA Hydratase, Chain A, domain 1"/>
    <property type="match status" value="1"/>
</dbReference>
<dbReference type="GO" id="GO:0006508">
    <property type="term" value="P:proteolysis"/>
    <property type="evidence" value="ECO:0007669"/>
    <property type="project" value="InterPro"/>
</dbReference>
<dbReference type="Gene3D" id="3.30.750.44">
    <property type="match status" value="1"/>
</dbReference>
<keyword evidence="1" id="KW-0732">Signal</keyword>
<organism evidence="3 4">
    <name type="scientific">Candidatus Alistipes intestinigallinarum</name>
    <dbReference type="NCBI Taxonomy" id="2838440"/>
    <lineage>
        <taxon>Bacteria</taxon>
        <taxon>Pseudomonadati</taxon>
        <taxon>Bacteroidota</taxon>
        <taxon>Bacteroidia</taxon>
        <taxon>Bacteroidales</taxon>
        <taxon>Rikenellaceae</taxon>
        <taxon>Alistipes</taxon>
    </lineage>
</organism>
<dbReference type="EMBL" id="DXDA01000042">
    <property type="protein sequence ID" value="HIY68788.1"/>
    <property type="molecule type" value="Genomic_DNA"/>
</dbReference>
<reference evidence="3" key="1">
    <citation type="journal article" date="2021" name="PeerJ">
        <title>Extensive microbial diversity within the chicken gut microbiome revealed by metagenomics and culture.</title>
        <authorList>
            <person name="Gilroy R."/>
            <person name="Ravi A."/>
            <person name="Getino M."/>
            <person name="Pursley I."/>
            <person name="Horton D.L."/>
            <person name="Alikhan N.F."/>
            <person name="Baker D."/>
            <person name="Gharbi K."/>
            <person name="Hall N."/>
            <person name="Watson M."/>
            <person name="Adriaenssens E.M."/>
            <person name="Foster-Nyarko E."/>
            <person name="Jarju S."/>
            <person name="Secka A."/>
            <person name="Antonio M."/>
            <person name="Oren A."/>
            <person name="Chaudhuri R.R."/>
            <person name="La Ragione R."/>
            <person name="Hildebrand F."/>
            <person name="Pallen M.J."/>
        </authorList>
    </citation>
    <scope>NUCLEOTIDE SEQUENCE</scope>
    <source>
        <strain evidence="3">5134</strain>
    </source>
</reference>
<comment type="caution">
    <text evidence="3">The sequence shown here is derived from an EMBL/GenBank/DDBJ whole genome shotgun (WGS) entry which is preliminary data.</text>
</comment>
<proteinExistence type="predicted"/>
<dbReference type="GO" id="GO:0008236">
    <property type="term" value="F:serine-type peptidase activity"/>
    <property type="evidence" value="ECO:0007669"/>
    <property type="project" value="InterPro"/>
</dbReference>
<evidence type="ECO:0000313" key="3">
    <source>
        <dbReference type="EMBL" id="HIY68788.1"/>
    </source>
</evidence>
<gene>
    <name evidence="3" type="ORF">H9828_05170</name>
</gene>
<feature type="signal peptide" evidence="1">
    <location>
        <begin position="1"/>
        <end position="22"/>
    </location>
</feature>
<evidence type="ECO:0000259" key="2">
    <source>
        <dbReference type="Pfam" id="PF03572"/>
    </source>
</evidence>
<dbReference type="InterPro" id="IPR029045">
    <property type="entry name" value="ClpP/crotonase-like_dom_sf"/>
</dbReference>
<evidence type="ECO:0000256" key="1">
    <source>
        <dbReference type="SAM" id="SignalP"/>
    </source>
</evidence>
<protein>
    <recommendedName>
        <fullName evidence="2">Tail specific protease domain-containing protein</fullName>
    </recommendedName>
</protein>
<evidence type="ECO:0000313" key="4">
    <source>
        <dbReference type="Proteomes" id="UP000886844"/>
    </source>
</evidence>
<name>A0A9D1Z0T7_9BACT</name>
<dbReference type="InterPro" id="IPR005151">
    <property type="entry name" value="Tail-specific_protease"/>
</dbReference>
<reference evidence="3" key="2">
    <citation type="submission" date="2021-04" db="EMBL/GenBank/DDBJ databases">
        <authorList>
            <person name="Gilroy R."/>
        </authorList>
    </citation>
    <scope>NUCLEOTIDE SEQUENCE</scope>
    <source>
        <strain evidence="3">5134</strain>
    </source>
</reference>
<sequence length="501" mass="55581">MRIGCWGIALLAAVGAMSGGWAQEPAMQTVGVELKGDTMVYRVVPVPSRRGSGVRGRAWSVEQKLFALSKCWMEVHRNYAYLDRFGIERWDSLYRALITPVMQTRDDLEFYRLLAGFYASLGNSQTYVRTFRHFPLTSIGYEEGWVLRLMDVGGHVVVSEVCEEKAAILPPGSEILSVNGQPVGERIAGLMSCIPASTERVRRRWAVRVLLYGPIGTSHEVEFRRPDGTEGSVRLVNPHYGAEPDVDACVALPGCSGKELNENFRLTWYPGDVAYLKIRSFEYRCGQPQAFCNAFPEIRTRARKLILDLRNNSSRGLDYGAAEIFSRLTRDTVLYGPVSRSRIYDAALAARGAGAEPEDTVRNARVRVAYQHYNDEAFSEPERETYRFPEDRDGRLVVPTVILVNDATGNAAETFVGWASSQPHMSTVGVSTSGSAGKKVTYEVLPGLLCDVCTEEVRLPDGREFVGCGITPDVVVENTMQDVLSGRDAVLEKALEILNDK</sequence>
<feature type="domain" description="Tail specific protease" evidence="2">
    <location>
        <begin position="272"/>
        <end position="476"/>
    </location>
</feature>
<dbReference type="Pfam" id="PF03572">
    <property type="entry name" value="Peptidase_S41"/>
    <property type="match status" value="1"/>
</dbReference>